<proteinExistence type="predicted"/>
<name>A0A0F9F1K5_9ZZZZ</name>
<feature type="compositionally biased region" description="Basic and acidic residues" evidence="1">
    <location>
        <begin position="222"/>
        <end position="237"/>
    </location>
</feature>
<comment type="caution">
    <text evidence="2">The sequence shown here is derived from an EMBL/GenBank/DDBJ whole genome shotgun (WGS) entry which is preliminary data.</text>
</comment>
<reference evidence="2" key="1">
    <citation type="journal article" date="2015" name="Nature">
        <title>Complex archaea that bridge the gap between prokaryotes and eukaryotes.</title>
        <authorList>
            <person name="Spang A."/>
            <person name="Saw J.H."/>
            <person name="Jorgensen S.L."/>
            <person name="Zaremba-Niedzwiedzka K."/>
            <person name="Martijn J."/>
            <person name="Lind A.E."/>
            <person name="van Eijk R."/>
            <person name="Schleper C."/>
            <person name="Guy L."/>
            <person name="Ettema T.J."/>
        </authorList>
    </citation>
    <scope>NUCLEOTIDE SEQUENCE</scope>
</reference>
<dbReference type="AlphaFoldDB" id="A0A0F9F1K5"/>
<dbReference type="EMBL" id="LAZR01025297">
    <property type="protein sequence ID" value="KKL72351.1"/>
    <property type="molecule type" value="Genomic_DNA"/>
</dbReference>
<evidence type="ECO:0008006" key="3">
    <source>
        <dbReference type="Google" id="ProtNLM"/>
    </source>
</evidence>
<protein>
    <recommendedName>
        <fullName evidence="3">Scaffolding protein</fullName>
    </recommendedName>
</protein>
<sequence length="237" mass="25553">MEGETDKAKLGEPQPGGPQTATPEVPQTPTSYNPEQANKLVSDALSKQGREHKAEIIVVTSERDTAKTQLTSRDGEITDLTGERDDLKAKIDDLASEDPTRFNLVKRESALTVQVNQLRTDRRTLEADKATHATAKKLTDDTLREITVMDVATGKKDASGKAIGNPEQLKEVCEKIGATTEEQIQTVADTLWPEAVTTAAAQLKILPGGTLGGKESLSNLSPEEKVRRGLAAKIKEG</sequence>
<feature type="compositionally biased region" description="Basic and acidic residues" evidence="1">
    <location>
        <begin position="1"/>
        <end position="10"/>
    </location>
</feature>
<accession>A0A0F9F1K5</accession>
<gene>
    <name evidence="2" type="ORF">LCGC14_2085760</name>
</gene>
<feature type="region of interest" description="Disordered" evidence="1">
    <location>
        <begin position="211"/>
        <end position="237"/>
    </location>
</feature>
<feature type="region of interest" description="Disordered" evidence="1">
    <location>
        <begin position="1"/>
        <end position="49"/>
    </location>
</feature>
<evidence type="ECO:0000313" key="2">
    <source>
        <dbReference type="EMBL" id="KKL72351.1"/>
    </source>
</evidence>
<evidence type="ECO:0000256" key="1">
    <source>
        <dbReference type="SAM" id="MobiDB-lite"/>
    </source>
</evidence>
<feature type="compositionally biased region" description="Polar residues" evidence="1">
    <location>
        <begin position="17"/>
        <end position="36"/>
    </location>
</feature>
<organism evidence="2">
    <name type="scientific">marine sediment metagenome</name>
    <dbReference type="NCBI Taxonomy" id="412755"/>
    <lineage>
        <taxon>unclassified sequences</taxon>
        <taxon>metagenomes</taxon>
        <taxon>ecological metagenomes</taxon>
    </lineage>
</organism>